<sequence length="160" mass="17468">MASKLPTIPRVTFTIIEPISLVAGFIGAIWDPAWFIAEQLPDKQVLPASEHSIVMAQQLGNMYLLMCFVGLAVLATSSEIKVVRSYLVALWLGDIGHLAFTCLALGKERVMQPQTWNAMTWGNIGFTTFVFVMRSAYLAGVFERGARGDAALKAKSSKTA</sequence>
<dbReference type="PANTHER" id="PTHR37019:SF2">
    <property type="entry name" value="EXPERA DOMAIN-CONTAINING PROTEIN"/>
    <property type="match status" value="1"/>
</dbReference>
<feature type="transmembrane region" description="Helical" evidence="1">
    <location>
        <begin position="12"/>
        <end position="35"/>
    </location>
</feature>
<dbReference type="InterPro" id="IPR056121">
    <property type="entry name" value="DUF7704"/>
</dbReference>
<feature type="transmembrane region" description="Helical" evidence="1">
    <location>
        <begin position="86"/>
        <end position="106"/>
    </location>
</feature>
<name>A0A2S7YGS6_BEABA</name>
<feature type="transmembrane region" description="Helical" evidence="1">
    <location>
        <begin position="118"/>
        <end position="137"/>
    </location>
</feature>
<evidence type="ECO:0000256" key="1">
    <source>
        <dbReference type="SAM" id="Phobius"/>
    </source>
</evidence>
<proteinExistence type="predicted"/>
<organism evidence="3 4">
    <name type="scientific">Beauveria bassiana</name>
    <name type="common">White muscardine disease fungus</name>
    <name type="synonym">Tritirachium shiotae</name>
    <dbReference type="NCBI Taxonomy" id="176275"/>
    <lineage>
        <taxon>Eukaryota</taxon>
        <taxon>Fungi</taxon>
        <taxon>Dikarya</taxon>
        <taxon>Ascomycota</taxon>
        <taxon>Pezizomycotina</taxon>
        <taxon>Sordariomycetes</taxon>
        <taxon>Hypocreomycetidae</taxon>
        <taxon>Hypocreales</taxon>
        <taxon>Cordycipitaceae</taxon>
        <taxon>Beauveria</taxon>
    </lineage>
</organism>
<protein>
    <recommendedName>
        <fullName evidence="2">DUF7704 domain-containing protein</fullName>
    </recommendedName>
</protein>
<comment type="caution">
    <text evidence="3">The sequence shown here is derived from an EMBL/GenBank/DDBJ whole genome shotgun (WGS) entry which is preliminary data.</text>
</comment>
<dbReference type="PANTHER" id="PTHR37019">
    <property type="entry name" value="CHROMOSOME 1, WHOLE GENOME SHOTGUN SEQUENCE"/>
    <property type="match status" value="1"/>
</dbReference>
<dbReference type="OrthoDB" id="2937326at2759"/>
<evidence type="ECO:0000313" key="4">
    <source>
        <dbReference type="Proteomes" id="UP000237441"/>
    </source>
</evidence>
<keyword evidence="1" id="KW-0472">Membrane</keyword>
<dbReference type="AlphaFoldDB" id="A0A2S7YGS6"/>
<keyword evidence="1" id="KW-1133">Transmembrane helix</keyword>
<keyword evidence="1" id="KW-0812">Transmembrane</keyword>
<gene>
    <name evidence="3" type="ORF">BB8028_0005g08910</name>
</gene>
<dbReference type="Proteomes" id="UP000237441">
    <property type="component" value="Unassembled WGS sequence"/>
</dbReference>
<feature type="domain" description="DUF7704" evidence="2">
    <location>
        <begin position="2"/>
        <end position="143"/>
    </location>
</feature>
<evidence type="ECO:0000313" key="3">
    <source>
        <dbReference type="EMBL" id="PQK15378.1"/>
    </source>
</evidence>
<evidence type="ECO:0000259" key="2">
    <source>
        <dbReference type="Pfam" id="PF24803"/>
    </source>
</evidence>
<dbReference type="EMBL" id="JRHA01000005">
    <property type="protein sequence ID" value="PQK15378.1"/>
    <property type="molecule type" value="Genomic_DNA"/>
</dbReference>
<feature type="transmembrane region" description="Helical" evidence="1">
    <location>
        <begin position="55"/>
        <end position="74"/>
    </location>
</feature>
<dbReference type="Pfam" id="PF24803">
    <property type="entry name" value="DUF7704"/>
    <property type="match status" value="1"/>
</dbReference>
<reference evidence="3 4" key="1">
    <citation type="submission" date="2016-07" db="EMBL/GenBank/DDBJ databases">
        <title>Comparative genomics of the entomopathogenic fungus Beauveria bassiana.</title>
        <authorList>
            <person name="Valero Jimenez C.A."/>
            <person name="Zwaan B.J."/>
            <person name="Van Kan J.A."/>
            <person name="Takken W."/>
            <person name="Debets A.J."/>
            <person name="Schoustra S.E."/>
            <person name="Koenraadt C.J."/>
        </authorList>
    </citation>
    <scope>NUCLEOTIDE SEQUENCE [LARGE SCALE GENOMIC DNA]</scope>
    <source>
        <strain evidence="3 4">ARSEF 8028</strain>
    </source>
</reference>
<accession>A0A2S7YGS6</accession>